<proteinExistence type="predicted"/>
<dbReference type="AlphaFoldDB" id="A0A1H9GR60"/>
<dbReference type="Proteomes" id="UP000199352">
    <property type="component" value="Unassembled WGS sequence"/>
</dbReference>
<name>A0A1H9GR60_9PSEU</name>
<gene>
    <name evidence="1" type="ORF">SAMN05216188_103331</name>
</gene>
<dbReference type="EMBL" id="FOFR01000003">
    <property type="protein sequence ID" value="SEQ52523.1"/>
    <property type="molecule type" value="Genomic_DNA"/>
</dbReference>
<sequence length="41" mass="4286">MAPAPASVRSLVIEAIVVELVTSRLGSLLVRAAMARLRPNG</sequence>
<dbReference type="RefSeq" id="WP_281249387.1">
    <property type="nucleotide sequence ID" value="NZ_FOFR01000003.1"/>
</dbReference>
<evidence type="ECO:0000313" key="1">
    <source>
        <dbReference type="EMBL" id="SEQ52523.1"/>
    </source>
</evidence>
<accession>A0A1H9GR60</accession>
<protein>
    <submittedName>
        <fullName evidence="1">Uncharacterized protein</fullName>
    </submittedName>
</protein>
<evidence type="ECO:0000313" key="2">
    <source>
        <dbReference type="Proteomes" id="UP000199352"/>
    </source>
</evidence>
<organism evidence="1 2">
    <name type="scientific">Lentzea xinjiangensis</name>
    <dbReference type="NCBI Taxonomy" id="402600"/>
    <lineage>
        <taxon>Bacteria</taxon>
        <taxon>Bacillati</taxon>
        <taxon>Actinomycetota</taxon>
        <taxon>Actinomycetes</taxon>
        <taxon>Pseudonocardiales</taxon>
        <taxon>Pseudonocardiaceae</taxon>
        <taxon>Lentzea</taxon>
    </lineage>
</organism>
<reference evidence="2" key="1">
    <citation type="submission" date="2016-10" db="EMBL/GenBank/DDBJ databases">
        <authorList>
            <person name="Varghese N."/>
            <person name="Submissions S."/>
        </authorList>
    </citation>
    <scope>NUCLEOTIDE SEQUENCE [LARGE SCALE GENOMIC DNA]</scope>
    <source>
        <strain evidence="2">CGMCC 4.3525</strain>
    </source>
</reference>
<keyword evidence="2" id="KW-1185">Reference proteome</keyword>